<dbReference type="Proteomes" id="UP000826300">
    <property type="component" value="Chromosome"/>
</dbReference>
<evidence type="ECO:0000256" key="1">
    <source>
        <dbReference type="SAM" id="SignalP"/>
    </source>
</evidence>
<reference evidence="2" key="1">
    <citation type="submission" date="2021-02" db="EMBL/GenBank/DDBJ databases">
        <title>Rhodobacter shimadae sp. nov., an aerobic anoxygenic phototrophic bacterium isolated from a hot spring.</title>
        <authorList>
            <person name="Muramatsu S."/>
            <person name="Haruta S."/>
            <person name="Hirose S."/>
            <person name="Hanada S."/>
        </authorList>
    </citation>
    <scope>NUCLEOTIDE SEQUENCE</scope>
    <source>
        <strain evidence="2">N10</strain>
    </source>
</reference>
<feature type="chain" id="PRO_5034455203" evidence="1">
    <location>
        <begin position="25"/>
        <end position="172"/>
    </location>
</feature>
<accession>A0A8G1EDK6</accession>
<dbReference type="EMBL" id="CP069370">
    <property type="protein sequence ID" value="QYZ69524.1"/>
    <property type="molecule type" value="Genomic_DNA"/>
</dbReference>
<evidence type="ECO:0000313" key="3">
    <source>
        <dbReference type="Proteomes" id="UP000826300"/>
    </source>
</evidence>
<proteinExistence type="predicted"/>
<protein>
    <submittedName>
        <fullName evidence="2">Uncharacterized protein</fullName>
    </submittedName>
</protein>
<keyword evidence="3" id="KW-1185">Reference proteome</keyword>
<sequence length="172" mass="17815">MSARSRVALLMLSLALALPVAARAQDAVPACAKAALQQLIIFDKLQQVQPIRDKKGRTVGTEVLFRGKLLGKKGDYRCVQVAATGKVTVEPYRADAGLPSGTVKAAQSACVKAAQAKNLSVGNIVSTTAAAGGKRALVEMSVFDKAGAKSASCTYDIASGKTALDVKKPATR</sequence>
<organism evidence="2 3">
    <name type="scientific">Neotabrizicola shimadae</name>
    <dbReference type="NCBI Taxonomy" id="2807096"/>
    <lineage>
        <taxon>Bacteria</taxon>
        <taxon>Pseudomonadati</taxon>
        <taxon>Pseudomonadota</taxon>
        <taxon>Alphaproteobacteria</taxon>
        <taxon>Rhodobacterales</taxon>
        <taxon>Paracoccaceae</taxon>
        <taxon>Neotabrizicola</taxon>
    </lineage>
</organism>
<dbReference type="AlphaFoldDB" id="A0A8G1EDK6"/>
<keyword evidence="1" id="KW-0732">Signal</keyword>
<dbReference type="RefSeq" id="WP_220661742.1">
    <property type="nucleotide sequence ID" value="NZ_CP069370.1"/>
</dbReference>
<dbReference type="KEGG" id="nsm:JO391_17620"/>
<name>A0A8G1EDK6_9RHOB</name>
<evidence type="ECO:0000313" key="2">
    <source>
        <dbReference type="EMBL" id="QYZ69524.1"/>
    </source>
</evidence>
<gene>
    <name evidence="2" type="ORF">JO391_17620</name>
</gene>
<feature type="signal peptide" evidence="1">
    <location>
        <begin position="1"/>
        <end position="24"/>
    </location>
</feature>